<accession>A0A5J5GND4</accession>
<dbReference type="Proteomes" id="UP000326554">
    <property type="component" value="Unassembled WGS sequence"/>
</dbReference>
<organism evidence="2 3">
    <name type="scientific">Histidinibacterium aquaticum</name>
    <dbReference type="NCBI Taxonomy" id="2613962"/>
    <lineage>
        <taxon>Bacteria</taxon>
        <taxon>Pseudomonadati</taxon>
        <taxon>Pseudomonadota</taxon>
        <taxon>Alphaproteobacteria</taxon>
        <taxon>Rhodobacterales</taxon>
        <taxon>Paracoccaceae</taxon>
        <taxon>Histidinibacterium</taxon>
    </lineage>
</organism>
<dbReference type="RefSeq" id="WP_150443381.1">
    <property type="nucleotide sequence ID" value="NZ_VYQE01000001.1"/>
</dbReference>
<dbReference type="AlphaFoldDB" id="A0A5J5GND4"/>
<evidence type="ECO:0000313" key="2">
    <source>
        <dbReference type="EMBL" id="KAA9009896.1"/>
    </source>
</evidence>
<keyword evidence="1" id="KW-1133">Transmembrane helix</keyword>
<reference evidence="2 3" key="1">
    <citation type="submission" date="2019-09" db="EMBL/GenBank/DDBJ databases">
        <authorList>
            <person name="Park J.-S."/>
            <person name="Choi H.-J."/>
        </authorList>
    </citation>
    <scope>NUCLEOTIDE SEQUENCE [LARGE SCALE GENOMIC DNA]</scope>
    <source>
        <strain evidence="2 3">176SS1-4</strain>
    </source>
</reference>
<name>A0A5J5GND4_9RHOB</name>
<sequence>MNHALAQLALIFLPGIIWANLDAIYGSGPRVDKPTLALNSFLFGITTYTLVYAIGSACGYEFTYPTSIISEEGALVDFADEILISVPASIILATIWLYMVRFRVIMKFFNCIGATRRFGLEDVWSFTFNSNQSHVEYVDVRDPERGFIYSGYVNAYSETEEFRELLLFDARIYTSEGDEVTEAPHLYLSMSKDRMWVEFPYRGNKE</sequence>
<evidence type="ECO:0000313" key="3">
    <source>
        <dbReference type="Proteomes" id="UP000326554"/>
    </source>
</evidence>
<feature type="transmembrane region" description="Helical" evidence="1">
    <location>
        <begin position="6"/>
        <end position="25"/>
    </location>
</feature>
<feature type="transmembrane region" description="Helical" evidence="1">
    <location>
        <begin position="37"/>
        <end position="62"/>
    </location>
</feature>
<dbReference type="EMBL" id="VYQE01000001">
    <property type="protein sequence ID" value="KAA9009896.1"/>
    <property type="molecule type" value="Genomic_DNA"/>
</dbReference>
<keyword evidence="1" id="KW-0812">Transmembrane</keyword>
<keyword evidence="3" id="KW-1185">Reference proteome</keyword>
<protein>
    <submittedName>
        <fullName evidence="2">Uncharacterized protein</fullName>
    </submittedName>
</protein>
<keyword evidence="1" id="KW-0472">Membrane</keyword>
<proteinExistence type="predicted"/>
<evidence type="ECO:0000256" key="1">
    <source>
        <dbReference type="SAM" id="Phobius"/>
    </source>
</evidence>
<comment type="caution">
    <text evidence="2">The sequence shown here is derived from an EMBL/GenBank/DDBJ whole genome shotgun (WGS) entry which is preliminary data.</text>
</comment>
<feature type="transmembrane region" description="Helical" evidence="1">
    <location>
        <begin position="82"/>
        <end position="100"/>
    </location>
</feature>
<gene>
    <name evidence="2" type="ORF">F3S47_01105</name>
</gene>